<evidence type="ECO:0000313" key="1">
    <source>
        <dbReference type="EMBL" id="MDO8064284.1"/>
    </source>
</evidence>
<organism evidence="1 2">
    <name type="scientific">Candidatus Phytoplasma bonamiae</name>
    <dbReference type="NCBI Taxonomy" id="2982626"/>
    <lineage>
        <taxon>Bacteria</taxon>
        <taxon>Bacillati</taxon>
        <taxon>Mycoplasmatota</taxon>
        <taxon>Mollicutes</taxon>
        <taxon>Acholeplasmatales</taxon>
        <taxon>Acholeplasmataceae</taxon>
        <taxon>Candidatus Phytoplasma</taxon>
        <taxon>16SrII (Peanut WB group)</taxon>
    </lineage>
</organism>
<dbReference type="RefSeq" id="WP_304514478.1">
    <property type="nucleotide sequence ID" value="NZ_JAOSIQ010000031.1"/>
</dbReference>
<comment type="caution">
    <text evidence="1">The sequence shown here is derived from an EMBL/GenBank/DDBJ whole genome shotgun (WGS) entry which is preliminary data.</text>
</comment>
<evidence type="ECO:0000313" key="2">
    <source>
        <dbReference type="Proteomes" id="UP001170683"/>
    </source>
</evidence>
<gene>
    <name evidence="1" type="ORF">OC701_02335</name>
</gene>
<protein>
    <submittedName>
        <fullName evidence="1">Uncharacterized protein</fullName>
    </submittedName>
</protein>
<accession>A0ABT9D4E0</accession>
<keyword evidence="2" id="KW-1185">Reference proteome</keyword>
<dbReference type="Proteomes" id="UP001170683">
    <property type="component" value="Unassembled WGS sequence"/>
</dbReference>
<dbReference type="EMBL" id="JAOSIQ010000031">
    <property type="protein sequence ID" value="MDO8064284.1"/>
    <property type="molecule type" value="Genomic_DNA"/>
</dbReference>
<name>A0ABT9D4E0_9MOLU</name>
<reference evidence="1 2" key="1">
    <citation type="journal article" date="2023" name="Int. J. Syst. Evol. Microbiol.">
        <title>The observation of taxonomic boundaries for the 16SrII and 16SrXXV phytoplasmas using genome-based delimitation.</title>
        <authorList>
            <person name="Rodrigues Jardim B."/>
            <person name="Tran-Nguyen L.T.T."/>
            <person name="Gambley C."/>
            <person name="Al-Sadi A.M."/>
            <person name="Al-Subhi A.M."/>
            <person name="Foissac X."/>
            <person name="Salar P."/>
            <person name="Cai H."/>
            <person name="Yang J.Y."/>
            <person name="Davis R."/>
            <person name="Jones L."/>
            <person name="Rodoni B."/>
            <person name="Constable F.E."/>
        </authorList>
    </citation>
    <scope>NUCLEOTIDE SEQUENCE [LARGE SCALE GENOMIC DNA]</scope>
    <source>
        <strain evidence="1">BAWM-225</strain>
    </source>
</reference>
<proteinExistence type="predicted"/>
<sequence>MEKHEFEKILEKQKQISSDRGKKFFQNKDDQNNDYYNFTLKSEFIGYKCGRQRGLNFALFNQ</sequence>